<accession>A0A7W7Z6X9</accession>
<organism evidence="1 2">
    <name type="scientific">Rhodopseudomonas rhenobacensis</name>
    <dbReference type="NCBI Taxonomy" id="87461"/>
    <lineage>
        <taxon>Bacteria</taxon>
        <taxon>Pseudomonadati</taxon>
        <taxon>Pseudomonadota</taxon>
        <taxon>Alphaproteobacteria</taxon>
        <taxon>Hyphomicrobiales</taxon>
        <taxon>Nitrobacteraceae</taxon>
        <taxon>Rhodopseudomonas</taxon>
    </lineage>
</organism>
<proteinExistence type="predicted"/>
<dbReference type="RefSeq" id="WP_184260320.1">
    <property type="nucleotide sequence ID" value="NZ_JACHIH010000027.1"/>
</dbReference>
<keyword evidence="2" id="KW-1185">Reference proteome</keyword>
<dbReference type="EMBL" id="JACHIH010000027">
    <property type="protein sequence ID" value="MBB5048930.1"/>
    <property type="molecule type" value="Genomic_DNA"/>
</dbReference>
<gene>
    <name evidence="1" type="ORF">HNR60_003701</name>
</gene>
<dbReference type="Proteomes" id="UP000542353">
    <property type="component" value="Unassembled WGS sequence"/>
</dbReference>
<protein>
    <submittedName>
        <fullName evidence="1">Uncharacterized protein</fullName>
    </submittedName>
</protein>
<evidence type="ECO:0000313" key="2">
    <source>
        <dbReference type="Proteomes" id="UP000542353"/>
    </source>
</evidence>
<evidence type="ECO:0000313" key="1">
    <source>
        <dbReference type="EMBL" id="MBB5048930.1"/>
    </source>
</evidence>
<name>A0A7W7Z6X9_9BRAD</name>
<reference evidence="1 2" key="1">
    <citation type="submission" date="2020-08" db="EMBL/GenBank/DDBJ databases">
        <title>Genomic Encyclopedia of Type Strains, Phase IV (KMG-IV): sequencing the most valuable type-strain genomes for metagenomic binning, comparative biology and taxonomic classification.</title>
        <authorList>
            <person name="Goeker M."/>
        </authorList>
    </citation>
    <scope>NUCLEOTIDE SEQUENCE [LARGE SCALE GENOMIC DNA]</scope>
    <source>
        <strain evidence="1 2">DSM 12706</strain>
    </source>
</reference>
<comment type="caution">
    <text evidence="1">The sequence shown here is derived from an EMBL/GenBank/DDBJ whole genome shotgun (WGS) entry which is preliminary data.</text>
</comment>
<dbReference type="AlphaFoldDB" id="A0A7W7Z6X9"/>
<sequence>MNKLIAIRSQEAMCRERALRDPTRRAFWSAKAEEWQQIALAEIAFHFRECNVARFATEPATAGGEFAAAG</sequence>